<evidence type="ECO:0000256" key="8">
    <source>
        <dbReference type="ARBA" id="ARBA00048428"/>
    </source>
</evidence>
<dbReference type="GO" id="GO:0030791">
    <property type="term" value="F:arsenite methyltransferase activity"/>
    <property type="evidence" value="ECO:0007669"/>
    <property type="project" value="UniProtKB-EC"/>
</dbReference>
<comment type="catalytic activity">
    <reaction evidence="6">
        <text>arsenic triglutathione + [thioredoxin]-dithiol + S-adenosyl-L-methionine + 2 H2O = methylarsonous acid + [thioredoxin]-disulfide + 3 glutathione + S-adenosyl-L-homocysteine + H(+)</text>
        <dbReference type="Rhea" id="RHEA:69460"/>
        <dbReference type="Rhea" id="RHEA-COMP:10698"/>
        <dbReference type="Rhea" id="RHEA-COMP:10700"/>
        <dbReference type="ChEBI" id="CHEBI:15377"/>
        <dbReference type="ChEBI" id="CHEBI:15378"/>
        <dbReference type="ChEBI" id="CHEBI:17826"/>
        <dbReference type="ChEBI" id="CHEBI:29950"/>
        <dbReference type="ChEBI" id="CHEBI:50058"/>
        <dbReference type="ChEBI" id="CHEBI:57856"/>
        <dbReference type="ChEBI" id="CHEBI:57925"/>
        <dbReference type="ChEBI" id="CHEBI:59789"/>
        <dbReference type="ChEBI" id="CHEBI:183640"/>
        <dbReference type="EC" id="2.1.1.137"/>
    </reaction>
</comment>
<organism evidence="10">
    <name type="scientific">Bicosoecida sp. CB-2014</name>
    <dbReference type="NCBI Taxonomy" id="1486930"/>
    <lineage>
        <taxon>Eukaryota</taxon>
        <taxon>Sar</taxon>
        <taxon>Stramenopiles</taxon>
        <taxon>Bigyra</taxon>
        <taxon>Opalozoa</taxon>
        <taxon>Bicosoecida</taxon>
    </lineage>
</organism>
<proteinExistence type="inferred from homology"/>
<dbReference type="PANTHER" id="PTHR43675">
    <property type="entry name" value="ARSENITE METHYLTRANSFERASE"/>
    <property type="match status" value="1"/>
</dbReference>
<evidence type="ECO:0000259" key="9">
    <source>
        <dbReference type="Pfam" id="PF13847"/>
    </source>
</evidence>
<comment type="catalytic activity">
    <reaction evidence="8">
        <text>arsenic triglutathione + 3 [thioredoxin]-dithiol + 3 S-adenosyl-L-methionine = trimethylarsine + 3 [thioredoxin]-disulfide + 3 glutathione + 3 S-adenosyl-L-homocysteine + 3 H(+)</text>
        <dbReference type="Rhea" id="RHEA:69432"/>
        <dbReference type="Rhea" id="RHEA-COMP:10698"/>
        <dbReference type="Rhea" id="RHEA-COMP:10700"/>
        <dbReference type="ChEBI" id="CHEBI:15378"/>
        <dbReference type="ChEBI" id="CHEBI:27130"/>
        <dbReference type="ChEBI" id="CHEBI:29950"/>
        <dbReference type="ChEBI" id="CHEBI:50058"/>
        <dbReference type="ChEBI" id="CHEBI:57856"/>
        <dbReference type="ChEBI" id="CHEBI:57925"/>
        <dbReference type="ChEBI" id="CHEBI:59789"/>
        <dbReference type="ChEBI" id="CHEBI:183640"/>
        <dbReference type="EC" id="2.1.1.137"/>
    </reaction>
</comment>
<dbReference type="Pfam" id="PF13847">
    <property type="entry name" value="Methyltransf_31"/>
    <property type="match status" value="1"/>
</dbReference>
<name>A0A7S1G4P4_9STRA</name>
<accession>A0A7S1G4P4</accession>
<keyword evidence="2" id="KW-0949">S-adenosyl-L-methionine</keyword>
<evidence type="ECO:0000256" key="2">
    <source>
        <dbReference type="ARBA" id="ARBA00022691"/>
    </source>
</evidence>
<protein>
    <recommendedName>
        <fullName evidence="5">Arsenite methyltransferase</fullName>
        <ecNumber evidence="4">2.1.1.137</ecNumber>
    </recommendedName>
</protein>
<feature type="domain" description="Methyltransferase" evidence="9">
    <location>
        <begin position="122"/>
        <end position="270"/>
    </location>
</feature>
<dbReference type="Gene3D" id="3.40.5.100">
    <property type="match status" value="1"/>
</dbReference>
<sequence length="422" mass="43911">MFSAVANTVVGGAGATAARGVLAVTRRLGGTALPTRLAVRCASNAAAAPSLHGLLGDDADVTVASVKEYYGKVLKASSDLKTSACTSIAAPAPMVAEALKKVPKGVSERFYGCGVPLPLGIDGLHVLDLGSGSGRDCYVAAALVGPSGSVTGIDMTAEQLDVARAHVDEYAETLGWRPNLKFVEGQIEHIADAGVADGSVDLVISNCVVNLSPAKDAVLRGAYNALRDGGEMYFSDVYASRRLPREAVQHEVLWGECLAGALYTGDFVRLCRDVGFTDPRVLSTEKIEVTDPELADVCGEAQFYSITYRLFKLPAGVLETECEDYGQVAVYNGGIPGHRHRYELDDHHVFEAGRPMLVCGNTASMVGETWLSPYFTVHGDRSTHFGLFDCGPAPGSAAPSAASASAGACDVGGSVLGGGSCC</sequence>
<evidence type="ECO:0000256" key="6">
    <source>
        <dbReference type="ARBA" id="ARBA00047941"/>
    </source>
</evidence>
<comment type="catalytic activity">
    <reaction evidence="7">
        <text>arsenic triglutathione + 2 [thioredoxin]-dithiol + 2 S-adenosyl-L-methionine + H2O = dimethylarsinous acid + 2 [thioredoxin]-disulfide + 3 glutathione + 2 S-adenosyl-L-homocysteine + 2 H(+)</text>
        <dbReference type="Rhea" id="RHEA:69464"/>
        <dbReference type="Rhea" id="RHEA-COMP:10698"/>
        <dbReference type="Rhea" id="RHEA-COMP:10700"/>
        <dbReference type="ChEBI" id="CHEBI:15377"/>
        <dbReference type="ChEBI" id="CHEBI:15378"/>
        <dbReference type="ChEBI" id="CHEBI:23808"/>
        <dbReference type="ChEBI" id="CHEBI:29950"/>
        <dbReference type="ChEBI" id="CHEBI:50058"/>
        <dbReference type="ChEBI" id="CHEBI:57856"/>
        <dbReference type="ChEBI" id="CHEBI:57925"/>
        <dbReference type="ChEBI" id="CHEBI:59789"/>
        <dbReference type="ChEBI" id="CHEBI:183640"/>
        <dbReference type="EC" id="2.1.1.137"/>
    </reaction>
</comment>
<evidence type="ECO:0000256" key="3">
    <source>
        <dbReference type="ARBA" id="ARBA00034487"/>
    </source>
</evidence>
<dbReference type="CDD" id="cd02440">
    <property type="entry name" value="AdoMet_MTases"/>
    <property type="match status" value="1"/>
</dbReference>
<dbReference type="EC" id="2.1.1.137" evidence="4"/>
<dbReference type="Gene3D" id="3.40.50.150">
    <property type="entry name" value="Vaccinia Virus protein VP39"/>
    <property type="match status" value="1"/>
</dbReference>
<gene>
    <name evidence="10" type="ORF">BSP0115_LOCUS4707</name>
</gene>
<dbReference type="AlphaFoldDB" id="A0A7S1G4P4"/>
<dbReference type="InterPro" id="IPR029063">
    <property type="entry name" value="SAM-dependent_MTases_sf"/>
</dbReference>
<evidence type="ECO:0000313" key="10">
    <source>
        <dbReference type="EMBL" id="CAD8911489.1"/>
    </source>
</evidence>
<evidence type="ECO:0000256" key="4">
    <source>
        <dbReference type="ARBA" id="ARBA00034521"/>
    </source>
</evidence>
<evidence type="ECO:0000256" key="7">
    <source>
        <dbReference type="ARBA" id="ARBA00047943"/>
    </source>
</evidence>
<dbReference type="InterPro" id="IPR026669">
    <property type="entry name" value="Arsenite_MeTrfase-like"/>
</dbReference>
<evidence type="ECO:0000256" key="5">
    <source>
        <dbReference type="ARBA" id="ARBA00034545"/>
    </source>
</evidence>
<dbReference type="EMBL" id="HBFS01006929">
    <property type="protein sequence ID" value="CAD8911489.1"/>
    <property type="molecule type" value="Transcribed_RNA"/>
</dbReference>
<reference evidence="10" key="1">
    <citation type="submission" date="2021-01" db="EMBL/GenBank/DDBJ databases">
        <authorList>
            <person name="Corre E."/>
            <person name="Pelletier E."/>
            <person name="Niang G."/>
            <person name="Scheremetjew M."/>
            <person name="Finn R."/>
            <person name="Kale V."/>
            <person name="Holt S."/>
            <person name="Cochrane G."/>
            <person name="Meng A."/>
            <person name="Brown T."/>
            <person name="Cohen L."/>
        </authorList>
    </citation>
    <scope>NUCLEOTIDE SEQUENCE</scope>
    <source>
        <strain evidence="10">Ms1</strain>
    </source>
</reference>
<comment type="similarity">
    <text evidence="3">Belongs to the methyltransferase superfamily. Arsenite methyltransferase family.</text>
</comment>
<dbReference type="PANTHER" id="PTHR43675:SF8">
    <property type="entry name" value="ARSENITE METHYLTRANSFERASE"/>
    <property type="match status" value="1"/>
</dbReference>
<dbReference type="SUPFAM" id="SSF53335">
    <property type="entry name" value="S-adenosyl-L-methionine-dependent methyltransferases"/>
    <property type="match status" value="1"/>
</dbReference>
<evidence type="ECO:0000256" key="1">
    <source>
        <dbReference type="ARBA" id="ARBA00022679"/>
    </source>
</evidence>
<dbReference type="InterPro" id="IPR025714">
    <property type="entry name" value="Methyltranfer_dom"/>
</dbReference>
<keyword evidence="1" id="KW-0808">Transferase</keyword>